<dbReference type="InterPro" id="IPR018330">
    <property type="entry name" value="RecT_fam"/>
</dbReference>
<evidence type="ECO:0000256" key="1">
    <source>
        <dbReference type="SAM" id="MobiDB-lite"/>
    </source>
</evidence>
<dbReference type="Proteomes" id="UP000248544">
    <property type="component" value="Unassembled WGS sequence"/>
</dbReference>
<feature type="region of interest" description="Disordered" evidence="1">
    <location>
        <begin position="358"/>
        <end position="381"/>
    </location>
</feature>
<dbReference type="Pfam" id="PF03837">
    <property type="entry name" value="RecT"/>
    <property type="match status" value="1"/>
</dbReference>
<comment type="caution">
    <text evidence="2">The sequence shown here is derived from an EMBL/GenBank/DDBJ whole genome shotgun (WGS) entry which is preliminary data.</text>
</comment>
<name>A0A2W2HVA2_9ACTN</name>
<evidence type="ECO:0000313" key="3">
    <source>
        <dbReference type="Proteomes" id="UP000248544"/>
    </source>
</evidence>
<keyword evidence="3" id="KW-1185">Reference proteome</keyword>
<proteinExistence type="predicted"/>
<dbReference type="GO" id="GO:0003677">
    <property type="term" value="F:DNA binding"/>
    <property type="evidence" value="ECO:0007669"/>
    <property type="project" value="InterPro"/>
</dbReference>
<sequence length="381" mass="42449">MRGGQGRRGAQGAPHQRVARGDGGRPVRRPQRRARGHQERLRPARHRQRAAAPAPPRRLRRLPDHVRSRQDHPKEGEVTRQTVSQAVAKRDNGPGALIKQYEGDFASVLPSHITPETFVRLSQGLLRRNAELREHAEANPGAFLAALLDCARLGHEPGTDAYALVPFKDKGVPTIVGIEQYQGEIERMYRAGAVVSVKAEVVRLNDFYHFDEKTMTKPDHRPGWFATDPPGQSRHPAFLSVKDRGELIGVYAYAEFPSGAVSRVVSMAKDEVMLHRAEARTKKIWDGPWEKSMWLKTAVHELEKWVPTSSEYRREQLRAVAEADVIRQRPTYDVTQAPPPPAPMSMPTEDITDAEIVDEPGEVDDWPPVTKPGSGGGTDAS</sequence>
<dbReference type="AlphaFoldDB" id="A0A2W2HVA2"/>
<organism evidence="2 3">
    <name type="scientific">Spongiactinospora gelatinilytica</name>
    <dbReference type="NCBI Taxonomy" id="2666298"/>
    <lineage>
        <taxon>Bacteria</taxon>
        <taxon>Bacillati</taxon>
        <taxon>Actinomycetota</taxon>
        <taxon>Actinomycetes</taxon>
        <taxon>Streptosporangiales</taxon>
        <taxon>Streptosporangiaceae</taxon>
        <taxon>Spongiactinospora</taxon>
    </lineage>
</organism>
<evidence type="ECO:0000313" key="2">
    <source>
        <dbReference type="EMBL" id="PZG49877.1"/>
    </source>
</evidence>
<feature type="compositionally biased region" description="Basic residues" evidence="1">
    <location>
        <begin position="26"/>
        <end position="35"/>
    </location>
</feature>
<accession>A0A2W2HVA2</accession>
<feature type="compositionally biased region" description="Basic and acidic residues" evidence="1">
    <location>
        <begin position="61"/>
        <end position="78"/>
    </location>
</feature>
<feature type="region of interest" description="Disordered" evidence="1">
    <location>
        <begin position="1"/>
        <end position="91"/>
    </location>
</feature>
<dbReference type="EMBL" id="POUA01000064">
    <property type="protein sequence ID" value="PZG49877.1"/>
    <property type="molecule type" value="Genomic_DNA"/>
</dbReference>
<dbReference type="GO" id="GO:0006259">
    <property type="term" value="P:DNA metabolic process"/>
    <property type="evidence" value="ECO:0007669"/>
    <property type="project" value="InterPro"/>
</dbReference>
<gene>
    <name evidence="2" type="ORF">C1I98_11045</name>
</gene>
<dbReference type="InterPro" id="IPR004590">
    <property type="entry name" value="ssDNA_annealing_RecT"/>
</dbReference>
<dbReference type="NCBIfam" id="TIGR00616">
    <property type="entry name" value="rect"/>
    <property type="match status" value="1"/>
</dbReference>
<reference evidence="2 3" key="1">
    <citation type="submission" date="2018-01" db="EMBL/GenBank/DDBJ databases">
        <title>Draft genome sequence of Sphaerisporangium sp. 7K107.</title>
        <authorList>
            <person name="Sahin N."/>
            <person name="Saygin H."/>
            <person name="Ay H."/>
        </authorList>
    </citation>
    <scope>NUCLEOTIDE SEQUENCE [LARGE SCALE GENOMIC DNA]</scope>
    <source>
        <strain evidence="2 3">7K107</strain>
    </source>
</reference>
<protein>
    <submittedName>
        <fullName evidence="2">Recombinase RecT</fullName>
    </submittedName>
</protein>